<feature type="domain" description="Polyphosphate kinase N-terminal" evidence="10">
    <location>
        <begin position="88"/>
        <end position="197"/>
    </location>
</feature>
<evidence type="ECO:0000256" key="4">
    <source>
        <dbReference type="ARBA" id="ARBA00022777"/>
    </source>
</evidence>
<proteinExistence type="inferred from homology"/>
<feature type="compositionally biased region" description="Low complexity" evidence="8">
    <location>
        <begin position="32"/>
        <end position="49"/>
    </location>
</feature>
<keyword evidence="5 6" id="KW-0067">ATP-binding</keyword>
<dbReference type="InterPro" id="IPR036830">
    <property type="entry name" value="PP_kinase_middle_dom_sf"/>
</dbReference>
<evidence type="ECO:0000313" key="13">
    <source>
        <dbReference type="EMBL" id="SEG38019.1"/>
    </source>
</evidence>
<evidence type="ECO:0000259" key="10">
    <source>
        <dbReference type="Pfam" id="PF13089"/>
    </source>
</evidence>
<dbReference type="InterPro" id="IPR025198">
    <property type="entry name" value="PPK_N_dom"/>
</dbReference>
<dbReference type="InterPro" id="IPR041108">
    <property type="entry name" value="PP_kinase_C_1"/>
</dbReference>
<dbReference type="OrthoDB" id="9761456at2"/>
<dbReference type="NCBIfam" id="NF003918">
    <property type="entry name" value="PRK05443.1-2"/>
    <property type="match status" value="1"/>
</dbReference>
<dbReference type="Gene3D" id="3.30.1840.10">
    <property type="entry name" value="Polyphosphate kinase middle domain"/>
    <property type="match status" value="1"/>
</dbReference>
<keyword evidence="14" id="KW-1185">Reference proteome</keyword>
<dbReference type="GO" id="GO:0046872">
    <property type="term" value="F:metal ion binding"/>
    <property type="evidence" value="ECO:0007669"/>
    <property type="project" value="UniProtKB-KW"/>
</dbReference>
<dbReference type="HAMAP" id="MF_00347">
    <property type="entry name" value="Polyphosphate_kinase"/>
    <property type="match status" value="1"/>
</dbReference>
<dbReference type="SUPFAM" id="SSF140356">
    <property type="entry name" value="PPK N-terminal domain-like"/>
    <property type="match status" value="1"/>
</dbReference>
<dbReference type="InterPro" id="IPR036832">
    <property type="entry name" value="PPK_N_dom_sf"/>
</dbReference>
<accession>A0A1H5ZNM6</accession>
<dbReference type="AlphaFoldDB" id="A0A1H5ZNM6"/>
<dbReference type="Pfam" id="PF13090">
    <property type="entry name" value="PP_kinase_C"/>
    <property type="match status" value="1"/>
</dbReference>
<evidence type="ECO:0000256" key="2">
    <source>
        <dbReference type="ARBA" id="ARBA00022679"/>
    </source>
</evidence>
<evidence type="ECO:0000256" key="5">
    <source>
        <dbReference type="ARBA" id="ARBA00022840"/>
    </source>
</evidence>
<evidence type="ECO:0000259" key="11">
    <source>
        <dbReference type="Pfam" id="PF13090"/>
    </source>
</evidence>
<dbReference type="EMBL" id="FNVA01000004">
    <property type="protein sequence ID" value="SEG38019.1"/>
    <property type="molecule type" value="Genomic_DNA"/>
</dbReference>
<feature type="domain" description="Polyphosphate kinase middle" evidence="9">
    <location>
        <begin position="206"/>
        <end position="387"/>
    </location>
</feature>
<keyword evidence="6" id="KW-0479">Metal-binding</keyword>
<dbReference type="SUPFAM" id="SSF56024">
    <property type="entry name" value="Phospholipase D/nuclease"/>
    <property type="match status" value="2"/>
</dbReference>
<feature type="binding site" evidence="6">
    <location>
        <position position="649"/>
    </location>
    <ligand>
        <name>ATP</name>
        <dbReference type="ChEBI" id="CHEBI:30616"/>
    </ligand>
</feature>
<comment type="cofactor">
    <cofactor evidence="6">
        <name>Mg(2+)</name>
        <dbReference type="ChEBI" id="CHEBI:18420"/>
    </cofactor>
</comment>
<dbReference type="NCBIfam" id="TIGR03705">
    <property type="entry name" value="poly_P_kin"/>
    <property type="match status" value="1"/>
</dbReference>
<evidence type="ECO:0000256" key="6">
    <source>
        <dbReference type="HAMAP-Rule" id="MF_00347"/>
    </source>
</evidence>
<dbReference type="GO" id="GO:0009358">
    <property type="term" value="C:polyphosphate kinase complex"/>
    <property type="evidence" value="ECO:0007669"/>
    <property type="project" value="InterPro"/>
</dbReference>
<gene>
    <name evidence="6" type="primary">ppk</name>
    <name evidence="13" type="ORF">SAMN05421819_2789</name>
</gene>
<dbReference type="NCBIfam" id="NF003917">
    <property type="entry name" value="PRK05443.1-1"/>
    <property type="match status" value="1"/>
</dbReference>
<dbReference type="InterPro" id="IPR025200">
    <property type="entry name" value="PPK_C_dom2"/>
</dbReference>
<dbReference type="CDD" id="cd09168">
    <property type="entry name" value="PLDc_PaPPK1_C2_like"/>
    <property type="match status" value="1"/>
</dbReference>
<protein>
    <recommendedName>
        <fullName evidence="6 7">Polyphosphate kinase</fullName>
        <ecNumber evidence="6 7">2.7.4.1</ecNumber>
    </recommendedName>
    <alternativeName>
        <fullName evidence="6">ATP-polyphosphate phosphotransferase</fullName>
    </alternativeName>
    <alternativeName>
        <fullName evidence="6">Polyphosphoric acid kinase</fullName>
    </alternativeName>
</protein>
<dbReference type="PANTHER" id="PTHR30218:SF0">
    <property type="entry name" value="POLYPHOSPHATE KINASE"/>
    <property type="match status" value="1"/>
</dbReference>
<evidence type="ECO:0000256" key="8">
    <source>
        <dbReference type="SAM" id="MobiDB-lite"/>
    </source>
</evidence>
<dbReference type="InterPro" id="IPR003414">
    <property type="entry name" value="PP_kinase"/>
</dbReference>
<keyword evidence="6" id="KW-0460">Magnesium</keyword>
<reference evidence="13 14" key="1">
    <citation type="submission" date="2016-10" db="EMBL/GenBank/DDBJ databases">
        <authorList>
            <person name="de Groot N.N."/>
        </authorList>
    </citation>
    <scope>NUCLEOTIDE SEQUENCE [LARGE SCALE GENOMIC DNA]</scope>
    <source>
        <strain evidence="13 14">DSM 22489</strain>
    </source>
</reference>
<dbReference type="Gene3D" id="1.20.58.310">
    <property type="entry name" value="Polyphosphate kinase N-terminal domain"/>
    <property type="match status" value="1"/>
</dbReference>
<comment type="similarity">
    <text evidence="6 7">Belongs to the polyphosphate kinase 1 (PPK1) family.</text>
</comment>
<dbReference type="Pfam" id="PF17941">
    <property type="entry name" value="PP_kinase_C_1"/>
    <property type="match status" value="1"/>
</dbReference>
<feature type="binding site" evidence="6">
    <location>
        <position position="126"/>
    </location>
    <ligand>
        <name>ATP</name>
        <dbReference type="ChEBI" id="CHEBI:30616"/>
    </ligand>
</feature>
<dbReference type="Gene3D" id="3.30.870.10">
    <property type="entry name" value="Endonuclease Chain A"/>
    <property type="match status" value="2"/>
</dbReference>
<keyword evidence="3 6" id="KW-0547">Nucleotide-binding</keyword>
<sequence>MATDEKATAAKKSATGKTPATQPAVRGVRISSAAKKAATRRTSAAAPATRARRAPTHVAAKAASAKSAAASVATAKSHHAPVPHASRYYNRDESWMLFNRRVLEEASDPANPVLERIKFLAITASNLDEFLEIRVAAQLQQIEEDEGLPQKPDEDGLTPQQRLVRLADILHRFHDEQCRVWNKVLVPALDEASIRIVSWKQATDSQRRFATRFFHDEIDPMLTPVTIDPSHPFPRVLNKAMTLALLLQHKRKGRSPAPHVLGVVTIPRSLPGLLVLPATNGHRDFMLLDELIAAQLEGMFRGYRIVSRASFRVTRNSNLYLEEEESRSVLESVREELHNRRKGDAVRLEIEASANDEIVERLRVNFELDPWQVFHIDAPVNFTRLMAVYSAVQKPELKFPEFHGRRIRVTEGKDIFSLIRQGDIMLHHPFDSYNTVESFIEGGTLDPRVIAIKQTLYRTSADSAIFRALKEAGATKDVTVVVELMARFDEASNIRWARELEDAGVQVFHGIFGLKTHCKLSLVVRRDPDNVIRSYAHLGTGNYNPVTSRFYTDISLLTCRPEVTDAVQHVFRYLTAEWATGSKSYRPLLVSPITLANDVLALIDREARHARAGKPARIIAKMNALLDNKTIEALYAASKAGVEIDLIVRGMCALRACVPGLSDHIRVRSIIGRFLEHSRIFWFANGGEEEVYAGSADWMSRNLYERCEVVFPVLEPELKRRLRDEILEAYLRDNVKARILKADGSYVRAPRGGSAFSSQDWLMQLAIAQTQASTQSATQSTNETTARPRSIRKPTA</sequence>
<dbReference type="PIRSF" id="PIRSF015589">
    <property type="entry name" value="PP_kinase"/>
    <property type="match status" value="1"/>
</dbReference>
<feature type="domain" description="Polyphosphate kinase C-terminal" evidence="12">
    <location>
        <begin position="414"/>
        <end position="576"/>
    </location>
</feature>
<keyword evidence="2 6" id="KW-0808">Transferase</keyword>
<dbReference type="GO" id="GO:0008976">
    <property type="term" value="F:polyphosphate kinase activity"/>
    <property type="evidence" value="ECO:0007669"/>
    <property type="project" value="UniProtKB-UniRule"/>
</dbReference>
<name>A0A1H5ZNM6_9BACT</name>
<evidence type="ECO:0000259" key="9">
    <source>
        <dbReference type="Pfam" id="PF02503"/>
    </source>
</evidence>
<dbReference type="GO" id="GO:0005524">
    <property type="term" value="F:ATP binding"/>
    <property type="evidence" value="ECO:0007669"/>
    <property type="project" value="UniProtKB-KW"/>
</dbReference>
<feature type="region of interest" description="Disordered" evidence="8">
    <location>
        <begin position="1"/>
        <end position="54"/>
    </location>
</feature>
<dbReference type="GO" id="GO:0006799">
    <property type="term" value="P:polyphosphate biosynthetic process"/>
    <property type="evidence" value="ECO:0007669"/>
    <property type="project" value="UniProtKB-UniRule"/>
</dbReference>
<comment type="catalytic activity">
    <reaction evidence="6 7">
        <text>[phosphate](n) + ATP = [phosphate](n+1) + ADP</text>
        <dbReference type="Rhea" id="RHEA:19573"/>
        <dbReference type="Rhea" id="RHEA-COMP:9859"/>
        <dbReference type="Rhea" id="RHEA-COMP:14280"/>
        <dbReference type="ChEBI" id="CHEBI:16838"/>
        <dbReference type="ChEBI" id="CHEBI:30616"/>
        <dbReference type="ChEBI" id="CHEBI:456216"/>
        <dbReference type="EC" id="2.7.4.1"/>
    </reaction>
</comment>
<evidence type="ECO:0000256" key="7">
    <source>
        <dbReference type="RuleBase" id="RU003800"/>
    </source>
</evidence>
<dbReference type="PANTHER" id="PTHR30218">
    <property type="entry name" value="POLYPHOSPHATE KINASE"/>
    <property type="match status" value="1"/>
</dbReference>
<feature type="compositionally biased region" description="Low complexity" evidence="8">
    <location>
        <begin position="10"/>
        <end position="21"/>
    </location>
</feature>
<feature type="compositionally biased region" description="Low complexity" evidence="8">
    <location>
        <begin position="772"/>
        <end position="785"/>
    </location>
</feature>
<dbReference type="Proteomes" id="UP000236728">
    <property type="component" value="Unassembled WGS sequence"/>
</dbReference>
<feature type="binding site" evidence="6">
    <location>
        <position position="551"/>
    </location>
    <ligand>
        <name>ATP</name>
        <dbReference type="ChEBI" id="CHEBI:30616"/>
    </ligand>
</feature>
<dbReference type="NCBIfam" id="NF003921">
    <property type="entry name" value="PRK05443.2-2"/>
    <property type="match status" value="1"/>
</dbReference>
<dbReference type="Pfam" id="PF13089">
    <property type="entry name" value="PP_kinase_N"/>
    <property type="match status" value="1"/>
</dbReference>
<organism evidence="13 14">
    <name type="scientific">Bryocella elongata</name>
    <dbReference type="NCBI Taxonomy" id="863522"/>
    <lineage>
        <taxon>Bacteria</taxon>
        <taxon>Pseudomonadati</taxon>
        <taxon>Acidobacteriota</taxon>
        <taxon>Terriglobia</taxon>
        <taxon>Terriglobales</taxon>
        <taxon>Acidobacteriaceae</taxon>
        <taxon>Bryocella</taxon>
    </lineage>
</organism>
<feature type="region of interest" description="Disordered" evidence="8">
    <location>
        <begin position="772"/>
        <end position="796"/>
    </location>
</feature>
<comment type="PTM">
    <text evidence="6 7">An intermediate of this reaction is the autophosphorylated ppk in which a phosphate is covalently linked to a histidine residue through a N-P bond.</text>
</comment>
<feature type="binding site" evidence="6">
    <location>
        <position position="487"/>
    </location>
    <ligand>
        <name>Mg(2+)</name>
        <dbReference type="ChEBI" id="CHEBI:18420"/>
    </ligand>
</feature>
<dbReference type="InterPro" id="IPR024953">
    <property type="entry name" value="PP_kinase_middle"/>
</dbReference>
<evidence type="ECO:0000313" key="14">
    <source>
        <dbReference type="Proteomes" id="UP000236728"/>
    </source>
</evidence>
<keyword evidence="1 6" id="KW-0597">Phosphoprotein</keyword>
<evidence type="ECO:0000256" key="3">
    <source>
        <dbReference type="ARBA" id="ARBA00022741"/>
    </source>
</evidence>
<keyword evidence="4 6" id="KW-0418">Kinase</keyword>
<dbReference type="RefSeq" id="WP_103933648.1">
    <property type="nucleotide sequence ID" value="NZ_FNVA01000004.1"/>
</dbReference>
<dbReference type="SUPFAM" id="SSF143724">
    <property type="entry name" value="PHP14-like"/>
    <property type="match status" value="1"/>
</dbReference>
<evidence type="ECO:0000256" key="1">
    <source>
        <dbReference type="ARBA" id="ARBA00022553"/>
    </source>
</evidence>
<feature type="binding site" evidence="6">
    <location>
        <position position="677"/>
    </location>
    <ligand>
        <name>ATP</name>
        <dbReference type="ChEBI" id="CHEBI:30616"/>
    </ligand>
</feature>
<comment type="function">
    <text evidence="6 7">Catalyzes the reversible transfer of the terminal phosphate of ATP to form a long-chain polyphosphate (polyP).</text>
</comment>
<evidence type="ECO:0000259" key="12">
    <source>
        <dbReference type="Pfam" id="PF17941"/>
    </source>
</evidence>
<feature type="domain" description="Polyphosphate kinase C-terminal" evidence="11">
    <location>
        <begin position="588"/>
        <end position="752"/>
    </location>
</feature>
<feature type="active site" description="Phosphohistidine intermediate" evidence="6">
    <location>
        <position position="517"/>
    </location>
</feature>
<dbReference type="Pfam" id="PF02503">
    <property type="entry name" value="PP_kinase"/>
    <property type="match status" value="1"/>
</dbReference>
<dbReference type="EC" id="2.7.4.1" evidence="6 7"/>
<feature type="binding site" evidence="6">
    <location>
        <position position="458"/>
    </location>
    <ligand>
        <name>Mg(2+)</name>
        <dbReference type="ChEBI" id="CHEBI:18420"/>
    </ligand>
</feature>